<name>A0AAV7R895_PLEWA</name>
<sequence>MVAVRESSLEAKGRVRAGSVEERSNKEQERMQGVSWCEQAPKSLTSEAVVSKEENIGDSAAWQKYACNFNVRFMFILYANKPRKAKWMLDLHVMSAPAREKEAIRQHGRQLSGAFSEYSC</sequence>
<evidence type="ECO:0000313" key="3">
    <source>
        <dbReference type="Proteomes" id="UP001066276"/>
    </source>
</evidence>
<evidence type="ECO:0000256" key="1">
    <source>
        <dbReference type="SAM" id="MobiDB-lite"/>
    </source>
</evidence>
<dbReference type="EMBL" id="JANPWB010000009">
    <property type="protein sequence ID" value="KAJ1148977.1"/>
    <property type="molecule type" value="Genomic_DNA"/>
</dbReference>
<dbReference type="AlphaFoldDB" id="A0AAV7R895"/>
<reference evidence="2" key="1">
    <citation type="journal article" date="2022" name="bioRxiv">
        <title>Sequencing and chromosome-scale assembly of the giantPleurodeles waltlgenome.</title>
        <authorList>
            <person name="Brown T."/>
            <person name="Elewa A."/>
            <person name="Iarovenko S."/>
            <person name="Subramanian E."/>
            <person name="Araus A.J."/>
            <person name="Petzold A."/>
            <person name="Susuki M."/>
            <person name="Suzuki K.-i.T."/>
            <person name="Hayashi T."/>
            <person name="Toyoda A."/>
            <person name="Oliveira C."/>
            <person name="Osipova E."/>
            <person name="Leigh N.D."/>
            <person name="Simon A."/>
            <person name="Yun M.H."/>
        </authorList>
    </citation>
    <scope>NUCLEOTIDE SEQUENCE</scope>
    <source>
        <strain evidence="2">20211129_DDA</strain>
        <tissue evidence="2">Liver</tissue>
    </source>
</reference>
<protein>
    <submittedName>
        <fullName evidence="2">Uncharacterized protein</fullName>
    </submittedName>
</protein>
<feature type="region of interest" description="Disordered" evidence="1">
    <location>
        <begin position="1"/>
        <end position="34"/>
    </location>
</feature>
<dbReference type="Proteomes" id="UP001066276">
    <property type="component" value="Chromosome 5"/>
</dbReference>
<feature type="compositionally biased region" description="Basic and acidic residues" evidence="1">
    <location>
        <begin position="7"/>
        <end position="30"/>
    </location>
</feature>
<gene>
    <name evidence="2" type="ORF">NDU88_001799</name>
</gene>
<keyword evidence="3" id="KW-1185">Reference proteome</keyword>
<organism evidence="2 3">
    <name type="scientific">Pleurodeles waltl</name>
    <name type="common">Iberian ribbed newt</name>
    <dbReference type="NCBI Taxonomy" id="8319"/>
    <lineage>
        <taxon>Eukaryota</taxon>
        <taxon>Metazoa</taxon>
        <taxon>Chordata</taxon>
        <taxon>Craniata</taxon>
        <taxon>Vertebrata</taxon>
        <taxon>Euteleostomi</taxon>
        <taxon>Amphibia</taxon>
        <taxon>Batrachia</taxon>
        <taxon>Caudata</taxon>
        <taxon>Salamandroidea</taxon>
        <taxon>Salamandridae</taxon>
        <taxon>Pleurodelinae</taxon>
        <taxon>Pleurodeles</taxon>
    </lineage>
</organism>
<proteinExistence type="predicted"/>
<evidence type="ECO:0000313" key="2">
    <source>
        <dbReference type="EMBL" id="KAJ1148977.1"/>
    </source>
</evidence>
<accession>A0AAV7R895</accession>
<comment type="caution">
    <text evidence="2">The sequence shown here is derived from an EMBL/GenBank/DDBJ whole genome shotgun (WGS) entry which is preliminary data.</text>
</comment>